<dbReference type="HOGENOM" id="CLU_769803_0_0_1"/>
<dbReference type="OrthoDB" id="15189at2759"/>
<protein>
    <recommendedName>
        <fullName evidence="2">Peptidase A1 domain-containing protein</fullName>
    </recommendedName>
</protein>
<proteinExistence type="predicted"/>
<dbReference type="AlphaFoldDB" id="A0A0C9VU39"/>
<feature type="chain" id="PRO_5002204851" description="Peptidase A1 domain-containing protein" evidence="1">
    <location>
        <begin position="19"/>
        <end position="360"/>
    </location>
</feature>
<dbReference type="Proteomes" id="UP000054279">
    <property type="component" value="Unassembled WGS sequence"/>
</dbReference>
<name>A0A0C9VU39_SPHS4</name>
<evidence type="ECO:0000313" key="3">
    <source>
        <dbReference type="EMBL" id="KIJ42070.1"/>
    </source>
</evidence>
<evidence type="ECO:0000313" key="4">
    <source>
        <dbReference type="Proteomes" id="UP000054279"/>
    </source>
</evidence>
<keyword evidence="1" id="KW-0732">Signal</keyword>
<keyword evidence="4" id="KW-1185">Reference proteome</keyword>
<reference evidence="3 4" key="1">
    <citation type="submission" date="2014-06" db="EMBL/GenBank/DDBJ databases">
        <title>Evolutionary Origins and Diversification of the Mycorrhizal Mutualists.</title>
        <authorList>
            <consortium name="DOE Joint Genome Institute"/>
            <consortium name="Mycorrhizal Genomics Consortium"/>
            <person name="Kohler A."/>
            <person name="Kuo A."/>
            <person name="Nagy L.G."/>
            <person name="Floudas D."/>
            <person name="Copeland A."/>
            <person name="Barry K.W."/>
            <person name="Cichocki N."/>
            <person name="Veneault-Fourrey C."/>
            <person name="LaButti K."/>
            <person name="Lindquist E.A."/>
            <person name="Lipzen A."/>
            <person name="Lundell T."/>
            <person name="Morin E."/>
            <person name="Murat C."/>
            <person name="Riley R."/>
            <person name="Ohm R."/>
            <person name="Sun H."/>
            <person name="Tunlid A."/>
            <person name="Henrissat B."/>
            <person name="Grigoriev I.V."/>
            <person name="Hibbett D.S."/>
            <person name="Martin F."/>
        </authorList>
    </citation>
    <scope>NUCLEOTIDE SEQUENCE [LARGE SCALE GENOMIC DNA]</scope>
    <source>
        <strain evidence="3 4">SS14</strain>
    </source>
</reference>
<dbReference type="InterPro" id="IPR033121">
    <property type="entry name" value="PEPTIDASE_A1"/>
</dbReference>
<gene>
    <name evidence="3" type="ORF">M422DRAFT_780075</name>
</gene>
<organism evidence="3 4">
    <name type="scientific">Sphaerobolus stellatus (strain SS14)</name>
    <dbReference type="NCBI Taxonomy" id="990650"/>
    <lineage>
        <taxon>Eukaryota</taxon>
        <taxon>Fungi</taxon>
        <taxon>Dikarya</taxon>
        <taxon>Basidiomycota</taxon>
        <taxon>Agaricomycotina</taxon>
        <taxon>Agaricomycetes</taxon>
        <taxon>Phallomycetidae</taxon>
        <taxon>Geastrales</taxon>
        <taxon>Sphaerobolaceae</taxon>
        <taxon>Sphaerobolus</taxon>
    </lineage>
</organism>
<accession>A0A0C9VU39</accession>
<dbReference type="GO" id="GO:0004601">
    <property type="term" value="F:peroxidase activity"/>
    <property type="evidence" value="ECO:0007669"/>
    <property type="project" value="InterPro"/>
</dbReference>
<dbReference type="Gene3D" id="2.40.70.10">
    <property type="entry name" value="Acid Proteases"/>
    <property type="match status" value="1"/>
</dbReference>
<dbReference type="InterPro" id="IPR021109">
    <property type="entry name" value="Peptidase_aspartic_dom_sf"/>
</dbReference>
<dbReference type="EMBL" id="KN837132">
    <property type="protein sequence ID" value="KIJ42070.1"/>
    <property type="molecule type" value="Genomic_DNA"/>
</dbReference>
<evidence type="ECO:0000259" key="2">
    <source>
        <dbReference type="Pfam" id="PF00026"/>
    </source>
</evidence>
<dbReference type="InterPro" id="IPR036851">
    <property type="entry name" value="Chloroperoxidase-like_sf"/>
</dbReference>
<evidence type="ECO:0000256" key="1">
    <source>
        <dbReference type="SAM" id="SignalP"/>
    </source>
</evidence>
<dbReference type="Pfam" id="PF00026">
    <property type="entry name" value="Asp"/>
    <property type="match status" value="1"/>
</dbReference>
<dbReference type="Gene3D" id="1.10.489.10">
    <property type="entry name" value="Chloroperoxidase-like"/>
    <property type="match status" value="1"/>
</dbReference>
<feature type="domain" description="Peptidase A1" evidence="2">
    <location>
        <begin position="64"/>
        <end position="130"/>
    </location>
</feature>
<sequence>MMRTALAILTLFSAGVLGTAIQARKAGSGMSLPIKKSAARSLLKSKRSSKTYATGLGDFVDLAYSAEVTIGGVQVPLLLDTGSADLWSASTNCTQSSCGNISGFPLFETQTFKPTEIDFTLDYGDAFTASSSSEVAATGTFTAASTNSVEVGQAGTSSGNRGGGSGDVAYQFEIPLLSLFYSFFPHSTKLALTTSSPSPPNTVPMSITTLMPSPSTVTPFSKTRSRPTRTRLHCWYPLRLFGGGLPLVYFVDDRLNNRQLTQAAASSFFVDQRLPADFYRQPAPITFEFIEPMNNYKVMPKTPALSDFCGIYKDLVLRVIPAQYPKPNGQLKDALKKNLEFLFAAVKENHNCTQTFSYGR</sequence>
<feature type="signal peptide" evidence="1">
    <location>
        <begin position="1"/>
        <end position="18"/>
    </location>
</feature>
<dbReference type="SUPFAM" id="SSF50630">
    <property type="entry name" value="Acid proteases"/>
    <property type="match status" value="1"/>
</dbReference>